<dbReference type="OrthoDB" id="195194at2"/>
<reference evidence="1 2" key="1">
    <citation type="submission" date="2018-12" db="EMBL/GenBank/DDBJ databases">
        <authorList>
            <consortium name="Pathogen Informatics"/>
        </authorList>
    </citation>
    <scope>NUCLEOTIDE SEQUENCE [LARGE SCALE GENOMIC DNA]</scope>
    <source>
        <strain evidence="1 2">NCTC10296</strain>
    </source>
</reference>
<dbReference type="RefSeq" id="WP_085417538.1">
    <property type="nucleotide sequence ID" value="NZ_CAUJPY010000048.1"/>
</dbReference>
<gene>
    <name evidence="1" type="ORF">NCTC10296_00581</name>
</gene>
<name>A0A1X3CP66_9NEIS</name>
<dbReference type="Pfam" id="PF10052">
    <property type="entry name" value="DUF2288"/>
    <property type="match status" value="1"/>
</dbReference>
<evidence type="ECO:0000313" key="2">
    <source>
        <dbReference type="Proteomes" id="UP000279284"/>
    </source>
</evidence>
<organism evidence="1 2">
    <name type="scientific">Neisseria canis</name>
    <dbReference type="NCBI Taxonomy" id="493"/>
    <lineage>
        <taxon>Bacteria</taxon>
        <taxon>Pseudomonadati</taxon>
        <taxon>Pseudomonadota</taxon>
        <taxon>Betaproteobacteria</taxon>
        <taxon>Neisseriales</taxon>
        <taxon>Neisseriaceae</taxon>
        <taxon>Neisseria</taxon>
    </lineage>
</organism>
<evidence type="ECO:0000313" key="1">
    <source>
        <dbReference type="EMBL" id="VEE99901.1"/>
    </source>
</evidence>
<dbReference type="EMBL" id="LR134313">
    <property type="protein sequence ID" value="VEE99901.1"/>
    <property type="molecule type" value="Genomic_DNA"/>
</dbReference>
<dbReference type="AlphaFoldDB" id="A0A1X3CP66"/>
<keyword evidence="2" id="KW-1185">Reference proteome</keyword>
<dbReference type="KEGG" id="nci:NCTC10296_00581"/>
<dbReference type="Proteomes" id="UP000279284">
    <property type="component" value="Chromosome"/>
</dbReference>
<accession>A0A1X3CP66</accession>
<sequence length="103" mass="11415">MSDLLNDKLNLETARINWQELQPHFARGAAVYVSPDLDLIQTARLMADDDTATLGKLMQQGKFGVVSEVQAQQFVADNQAMWAVVVAPWVLVQPCETDKGLTQ</sequence>
<dbReference type="InterPro" id="IPR018741">
    <property type="entry name" value="DUF2288"/>
</dbReference>
<protein>
    <submittedName>
        <fullName evidence="1">Uncharacterized conserved small protein</fullName>
    </submittedName>
</protein>
<proteinExistence type="predicted"/>